<feature type="region of interest" description="Disordered" evidence="10">
    <location>
        <begin position="510"/>
        <end position="530"/>
    </location>
</feature>
<evidence type="ECO:0000259" key="11">
    <source>
        <dbReference type="PROSITE" id="PS50157"/>
    </source>
</evidence>
<dbReference type="InParanoid" id="A0A1B6PRF1"/>
<dbReference type="PANTHER" id="PTHR26374:SF378">
    <property type="entry name" value="C2H2-TYPE ZINC FINGER FAMILY PROTEIN"/>
    <property type="match status" value="1"/>
</dbReference>
<feature type="region of interest" description="Disordered" evidence="10">
    <location>
        <begin position="807"/>
        <end position="829"/>
    </location>
</feature>
<dbReference type="OMA" id="ATWGNHA"/>
<evidence type="ECO:0000256" key="4">
    <source>
        <dbReference type="ARBA" id="ARBA00022771"/>
    </source>
</evidence>
<reference evidence="13" key="2">
    <citation type="journal article" date="2018" name="Plant J.">
        <title>The Sorghum bicolor reference genome: improved assembly, gene annotations, a transcriptome atlas, and signatures of genome organization.</title>
        <authorList>
            <person name="McCormick R.F."/>
            <person name="Truong S.K."/>
            <person name="Sreedasyam A."/>
            <person name="Jenkins J."/>
            <person name="Shu S."/>
            <person name="Sims D."/>
            <person name="Kennedy M."/>
            <person name="Amirebrahimi M."/>
            <person name="Weers B.D."/>
            <person name="McKinley B."/>
            <person name="Mattison A."/>
            <person name="Morishige D.T."/>
            <person name="Grimwood J."/>
            <person name="Schmutz J."/>
            <person name="Mullet J.E."/>
        </authorList>
    </citation>
    <scope>NUCLEOTIDE SEQUENCE [LARGE SCALE GENOMIC DNA]</scope>
    <source>
        <strain evidence="13">cv. BTx623</strain>
    </source>
</reference>
<evidence type="ECO:0000256" key="9">
    <source>
        <dbReference type="PROSITE-ProRule" id="PRU00042"/>
    </source>
</evidence>
<keyword evidence="7" id="KW-0804">Transcription</keyword>
<keyword evidence="6" id="KW-0805">Transcription regulation</keyword>
<feature type="region of interest" description="Disordered" evidence="10">
    <location>
        <begin position="407"/>
        <end position="427"/>
    </location>
</feature>
<dbReference type="PROSITE" id="PS50157">
    <property type="entry name" value="ZINC_FINGER_C2H2_2"/>
    <property type="match status" value="1"/>
</dbReference>
<keyword evidence="4 9" id="KW-0863">Zinc-finger</keyword>
<name>A0A1B6PRF1_SORBI</name>
<evidence type="ECO:0000256" key="3">
    <source>
        <dbReference type="ARBA" id="ARBA00022737"/>
    </source>
</evidence>
<feature type="compositionally biased region" description="Low complexity" evidence="10">
    <location>
        <begin position="70"/>
        <end position="89"/>
    </location>
</feature>
<sequence length="849" mass="89148">MDSNQKPLPSPPPLPPPPPPPPPPPKKGNTRGCPPLVSARLHDGDTVGVGDTEAAALCRGSPCVSHHELSGSGSHGLSRSSSHELSGSGRRVEGKAEAPIEQCGSPPQCSHEVARLGSSYHELSGSSRHELSRSGRHELSGSSHHELSESGHRLEGTTSSRSLVGYPGRDKPTAKQRGLPRQHSHVVARFGLAGLGTVATVDDQPYACADCSMAFGQEMVLCGHMRSHKHDHLSSDSEEDAPTSKRRKKQNSKMRTVKPLDATWGNHALHNRFPRVAPTKVKKSGSESNVTIRNIVVTMHDNNKVRENDSSGDDIPVIVMGSRGAPGLAPNAVAALSMAPAPAVAVATPMPTPHPTAAFVNTEATPAATSMAGMTIPRAPASVAAVTITRAPLATAMSAATQTAPDLVKRNNGSGQATAHSKYDSNGKVVARNNNSCGKSLVGYGNIDYGEGVSGYSNGDYGGKGVAGCGSGSHTYSTSTTAGGESSKGCGKVYNCSKCKNRFFSTPQALGGHTSSHHKIREKKGKAKLDSQSGLHKCKVCKHVRRTAQELSFHMKIVHPNHAVAAAASGKEKPFKATWTNNIDAALYGPYNTMGWQIPAGAPRSAMLSLLASMAPVHQPPQGTMAMSGNPMTGHFSAANTSTGWSLGTTSSILLATPLHNQEQNPPEQIAVVDGHRSINPAFFSFSRRQESAVVPGNAIASSSSTPRPDNATAIDAPANTMSRRLPFFLTGRSAIHAPPVSMPVHQPTQGMTAMAGNPVTGHFPAAMAGDWYSFPATTSSVLPAIPLQTQAENPPQGRVVPANELEDTSQNEAENPPEQTVPGNNGGRTIRLFGFNIAEAWKEVKEPK</sequence>
<feature type="compositionally biased region" description="Basic residues" evidence="10">
    <location>
        <begin position="244"/>
        <end position="255"/>
    </location>
</feature>
<evidence type="ECO:0000256" key="2">
    <source>
        <dbReference type="ARBA" id="ARBA00022723"/>
    </source>
</evidence>
<dbReference type="PANTHER" id="PTHR26374">
    <property type="entry name" value="ZINC FINGER PROTEIN ZAT5"/>
    <property type="match status" value="1"/>
</dbReference>
<dbReference type="EMBL" id="CM000764">
    <property type="protein sequence ID" value="KXG28230.1"/>
    <property type="molecule type" value="Genomic_DNA"/>
</dbReference>
<keyword evidence="2" id="KW-0479">Metal-binding</keyword>
<protein>
    <recommendedName>
        <fullName evidence="11">C2H2-type domain-containing protein</fullName>
    </recommendedName>
</protein>
<feature type="domain" description="C2H2-type" evidence="11">
    <location>
        <begin position="206"/>
        <end position="233"/>
    </location>
</feature>
<feature type="region of interest" description="Disordered" evidence="10">
    <location>
        <begin position="229"/>
        <end position="255"/>
    </location>
</feature>
<dbReference type="Proteomes" id="UP000000768">
    <property type="component" value="Chromosome 5"/>
</dbReference>
<comment type="subcellular location">
    <subcellularLocation>
        <location evidence="1">Nucleus</location>
    </subcellularLocation>
</comment>
<evidence type="ECO:0000313" key="13">
    <source>
        <dbReference type="Proteomes" id="UP000000768"/>
    </source>
</evidence>
<reference evidence="12 13" key="1">
    <citation type="journal article" date="2009" name="Nature">
        <title>The Sorghum bicolor genome and the diversification of grasses.</title>
        <authorList>
            <person name="Paterson A.H."/>
            <person name="Bowers J.E."/>
            <person name="Bruggmann R."/>
            <person name="Dubchak I."/>
            <person name="Grimwood J."/>
            <person name="Gundlach H."/>
            <person name="Haberer G."/>
            <person name="Hellsten U."/>
            <person name="Mitros T."/>
            <person name="Poliakov A."/>
            <person name="Schmutz J."/>
            <person name="Spannagl M."/>
            <person name="Tang H."/>
            <person name="Wang X."/>
            <person name="Wicker T."/>
            <person name="Bharti A.K."/>
            <person name="Chapman J."/>
            <person name="Feltus F.A."/>
            <person name="Gowik U."/>
            <person name="Grigoriev I.V."/>
            <person name="Lyons E."/>
            <person name="Maher C.A."/>
            <person name="Martis M."/>
            <person name="Narechania A."/>
            <person name="Otillar R.P."/>
            <person name="Penning B.W."/>
            <person name="Salamov A.A."/>
            <person name="Wang Y."/>
            <person name="Zhang L."/>
            <person name="Carpita N.C."/>
            <person name="Freeling M."/>
            <person name="Gingle A.R."/>
            <person name="Hash C.T."/>
            <person name="Keller B."/>
            <person name="Klein P."/>
            <person name="Kresovich S."/>
            <person name="McCann M.C."/>
            <person name="Ming R."/>
            <person name="Peterson D.G."/>
            <person name="Mehboob-ur-Rahman"/>
            <person name="Ware D."/>
            <person name="Westhoff P."/>
            <person name="Mayer K.F."/>
            <person name="Messing J."/>
            <person name="Rokhsar D.S."/>
        </authorList>
    </citation>
    <scope>NUCLEOTIDE SEQUENCE [LARGE SCALE GENOMIC DNA]</scope>
    <source>
        <strain evidence="13">cv. BTx623</strain>
    </source>
</reference>
<keyword evidence="13" id="KW-1185">Reference proteome</keyword>
<dbReference type="STRING" id="4558.A0A1B6PRF1"/>
<evidence type="ECO:0000256" key="7">
    <source>
        <dbReference type="ARBA" id="ARBA00023163"/>
    </source>
</evidence>
<accession>A0A1B6PRF1</accession>
<feature type="region of interest" description="Disordered" evidence="10">
    <location>
        <begin position="63"/>
        <end position="182"/>
    </location>
</feature>
<keyword evidence="3" id="KW-0677">Repeat</keyword>
<feature type="compositionally biased region" description="Polar residues" evidence="10">
    <location>
        <begin position="811"/>
        <end position="824"/>
    </location>
</feature>
<feature type="region of interest" description="Disordered" evidence="10">
    <location>
        <begin position="1"/>
        <end position="48"/>
    </location>
</feature>
<dbReference type="GO" id="GO:0005634">
    <property type="term" value="C:nucleus"/>
    <property type="evidence" value="ECO:0007669"/>
    <property type="project" value="UniProtKB-SubCell"/>
</dbReference>
<proteinExistence type="predicted"/>
<gene>
    <name evidence="12" type="ORF">SORBI_3005G100400</name>
</gene>
<dbReference type="Gramene" id="KXG28230">
    <property type="protein sequence ID" value="KXG28230"/>
    <property type="gene ID" value="SORBI_3005G100400"/>
</dbReference>
<dbReference type="Pfam" id="PF13912">
    <property type="entry name" value="zf-C2H2_6"/>
    <property type="match status" value="1"/>
</dbReference>
<feature type="compositionally biased region" description="Basic and acidic residues" evidence="10">
    <location>
        <begin position="127"/>
        <end position="155"/>
    </location>
</feature>
<evidence type="ECO:0000256" key="6">
    <source>
        <dbReference type="ARBA" id="ARBA00023015"/>
    </source>
</evidence>
<dbReference type="GO" id="GO:0008270">
    <property type="term" value="F:zinc ion binding"/>
    <property type="evidence" value="ECO:0007669"/>
    <property type="project" value="UniProtKB-KW"/>
</dbReference>
<dbReference type="OrthoDB" id="694778at2759"/>
<dbReference type="InterPro" id="IPR013087">
    <property type="entry name" value="Znf_C2H2_type"/>
</dbReference>
<evidence type="ECO:0000256" key="10">
    <source>
        <dbReference type="SAM" id="MobiDB-lite"/>
    </source>
</evidence>
<evidence type="ECO:0000256" key="5">
    <source>
        <dbReference type="ARBA" id="ARBA00022833"/>
    </source>
</evidence>
<keyword evidence="5" id="KW-0862">Zinc</keyword>
<organism evidence="12 13">
    <name type="scientific">Sorghum bicolor</name>
    <name type="common">Sorghum</name>
    <name type="synonym">Sorghum vulgare</name>
    <dbReference type="NCBI Taxonomy" id="4558"/>
    <lineage>
        <taxon>Eukaryota</taxon>
        <taxon>Viridiplantae</taxon>
        <taxon>Streptophyta</taxon>
        <taxon>Embryophyta</taxon>
        <taxon>Tracheophyta</taxon>
        <taxon>Spermatophyta</taxon>
        <taxon>Magnoliopsida</taxon>
        <taxon>Liliopsida</taxon>
        <taxon>Poales</taxon>
        <taxon>Poaceae</taxon>
        <taxon>PACMAD clade</taxon>
        <taxon>Panicoideae</taxon>
        <taxon>Andropogonodae</taxon>
        <taxon>Andropogoneae</taxon>
        <taxon>Sorghinae</taxon>
        <taxon>Sorghum</taxon>
    </lineage>
</organism>
<evidence type="ECO:0000256" key="1">
    <source>
        <dbReference type="ARBA" id="ARBA00004123"/>
    </source>
</evidence>
<dbReference type="PROSITE" id="PS00028">
    <property type="entry name" value="ZINC_FINGER_C2H2_1"/>
    <property type="match status" value="1"/>
</dbReference>
<keyword evidence="8" id="KW-0539">Nucleus</keyword>
<evidence type="ECO:0000256" key="8">
    <source>
        <dbReference type="ARBA" id="ARBA00023242"/>
    </source>
</evidence>
<feature type="compositionally biased region" description="Basic residues" evidence="10">
    <location>
        <begin position="515"/>
        <end position="526"/>
    </location>
</feature>
<dbReference type="AlphaFoldDB" id="A0A1B6PRF1"/>
<evidence type="ECO:0000313" key="12">
    <source>
        <dbReference type="EMBL" id="KXG28230.1"/>
    </source>
</evidence>
<feature type="compositionally biased region" description="Pro residues" evidence="10">
    <location>
        <begin position="8"/>
        <end position="26"/>
    </location>
</feature>
<dbReference type="SMART" id="SM00355">
    <property type="entry name" value="ZnF_C2H2"/>
    <property type="match status" value="3"/>
</dbReference>
<dbReference type="Gene3D" id="3.30.160.60">
    <property type="entry name" value="Classic Zinc Finger"/>
    <property type="match status" value="2"/>
</dbReference>